<gene>
    <name evidence="1" type="ORF">ACFFGY_22655</name>
</gene>
<dbReference type="RefSeq" id="WP_377046809.1">
    <property type="nucleotide sequence ID" value="NZ_JBHLUN010000037.1"/>
</dbReference>
<keyword evidence="2" id="KW-1185">Reference proteome</keyword>
<comment type="caution">
    <text evidence="1">The sequence shown here is derived from an EMBL/GenBank/DDBJ whole genome shotgun (WGS) entry which is preliminary data.</text>
</comment>
<name>A0ABV6JZ95_9PROT</name>
<proteinExistence type="predicted"/>
<dbReference type="Proteomes" id="UP001589865">
    <property type="component" value="Unassembled WGS sequence"/>
</dbReference>
<accession>A0ABV6JZ95</accession>
<organism evidence="1 2">
    <name type="scientific">Roseomonas elaeocarpi</name>
    <dbReference type="NCBI Taxonomy" id="907779"/>
    <lineage>
        <taxon>Bacteria</taxon>
        <taxon>Pseudomonadati</taxon>
        <taxon>Pseudomonadota</taxon>
        <taxon>Alphaproteobacteria</taxon>
        <taxon>Acetobacterales</taxon>
        <taxon>Roseomonadaceae</taxon>
        <taxon>Roseomonas</taxon>
    </lineage>
</organism>
<dbReference type="EMBL" id="JBHLUN010000037">
    <property type="protein sequence ID" value="MFC0411057.1"/>
    <property type="molecule type" value="Genomic_DNA"/>
</dbReference>
<evidence type="ECO:0000313" key="2">
    <source>
        <dbReference type="Proteomes" id="UP001589865"/>
    </source>
</evidence>
<reference evidence="1 2" key="1">
    <citation type="submission" date="2024-09" db="EMBL/GenBank/DDBJ databases">
        <authorList>
            <person name="Sun Q."/>
            <person name="Mori K."/>
        </authorList>
    </citation>
    <scope>NUCLEOTIDE SEQUENCE [LARGE SCALE GENOMIC DNA]</scope>
    <source>
        <strain evidence="1 2">TBRC 5777</strain>
    </source>
</reference>
<protein>
    <submittedName>
        <fullName evidence="1">Uncharacterized protein</fullName>
    </submittedName>
</protein>
<sequence>MTERVPGRKPGPQHRDELARIWEALDAENQKILIAFARGLAREAGVYGPDVPLVVMTGEIVPGDR</sequence>
<evidence type="ECO:0000313" key="1">
    <source>
        <dbReference type="EMBL" id="MFC0411057.1"/>
    </source>
</evidence>